<accession>A0AA39XZL7</accession>
<dbReference type="Proteomes" id="UP001174936">
    <property type="component" value="Unassembled WGS sequence"/>
</dbReference>
<gene>
    <name evidence="1" type="ORF">B0T16DRAFT_178879</name>
</gene>
<dbReference type="EMBL" id="JAULSV010000005">
    <property type="protein sequence ID" value="KAK0643228.1"/>
    <property type="molecule type" value="Genomic_DNA"/>
</dbReference>
<proteinExistence type="predicted"/>
<protein>
    <submittedName>
        <fullName evidence="1">Uncharacterized protein</fullName>
    </submittedName>
</protein>
<sequence length="161" mass="17567">MPNLEFFNVSAIAHRLVGKVSKRWRYQLQVCKLWWGICWRLCTAASAATHNSYCPGSKTSGSPAGRTVYEDISVAVINCRRLQSLVAPPFASLAAFPVRFPLAACGETPDTHASTSDSLIGPNCRDDLSDYKAATTTPTTRHKAGQIWRSGLHCFAILAPN</sequence>
<organism evidence="1 2">
    <name type="scientific">Cercophora newfieldiana</name>
    <dbReference type="NCBI Taxonomy" id="92897"/>
    <lineage>
        <taxon>Eukaryota</taxon>
        <taxon>Fungi</taxon>
        <taxon>Dikarya</taxon>
        <taxon>Ascomycota</taxon>
        <taxon>Pezizomycotina</taxon>
        <taxon>Sordariomycetes</taxon>
        <taxon>Sordariomycetidae</taxon>
        <taxon>Sordariales</taxon>
        <taxon>Lasiosphaeriaceae</taxon>
        <taxon>Cercophora</taxon>
    </lineage>
</organism>
<comment type="caution">
    <text evidence="1">The sequence shown here is derived from an EMBL/GenBank/DDBJ whole genome shotgun (WGS) entry which is preliminary data.</text>
</comment>
<dbReference type="AlphaFoldDB" id="A0AA39XZL7"/>
<name>A0AA39XZL7_9PEZI</name>
<evidence type="ECO:0000313" key="2">
    <source>
        <dbReference type="Proteomes" id="UP001174936"/>
    </source>
</evidence>
<reference evidence="1" key="1">
    <citation type="submission" date="2023-06" db="EMBL/GenBank/DDBJ databases">
        <title>Genome-scale phylogeny and comparative genomics of the fungal order Sordariales.</title>
        <authorList>
            <consortium name="Lawrence Berkeley National Laboratory"/>
            <person name="Hensen N."/>
            <person name="Bonometti L."/>
            <person name="Westerberg I."/>
            <person name="Brannstrom I.O."/>
            <person name="Guillou S."/>
            <person name="Cros-Aarteil S."/>
            <person name="Calhoun S."/>
            <person name="Haridas S."/>
            <person name="Kuo A."/>
            <person name="Mondo S."/>
            <person name="Pangilinan J."/>
            <person name="Riley R."/>
            <person name="Labutti K."/>
            <person name="Andreopoulos B."/>
            <person name="Lipzen A."/>
            <person name="Chen C."/>
            <person name="Yanf M."/>
            <person name="Daum C."/>
            <person name="Ng V."/>
            <person name="Clum A."/>
            <person name="Steindorff A."/>
            <person name="Ohm R."/>
            <person name="Martin F."/>
            <person name="Silar P."/>
            <person name="Natvig D."/>
            <person name="Lalanne C."/>
            <person name="Gautier V."/>
            <person name="Ament-Velasquez S.L."/>
            <person name="Kruys A."/>
            <person name="Hutchinson M.I."/>
            <person name="Powell A.J."/>
            <person name="Barry K."/>
            <person name="Miller A.N."/>
            <person name="Grigoriev I.V."/>
            <person name="Debuchy R."/>
            <person name="Gladieux P."/>
            <person name="Thoren M.H."/>
            <person name="Johannesson H."/>
        </authorList>
    </citation>
    <scope>NUCLEOTIDE SEQUENCE</scope>
    <source>
        <strain evidence="1">SMH2532-1</strain>
    </source>
</reference>
<evidence type="ECO:0000313" key="1">
    <source>
        <dbReference type="EMBL" id="KAK0643228.1"/>
    </source>
</evidence>
<keyword evidence="2" id="KW-1185">Reference proteome</keyword>